<sequence length="148" mass="15500">MRGGRVRRRRGRAAASPTLGRVRRGAAGGSWMTSTMTAAVGLAWSEGKAAAHGVGGDRPVGHLARCAREWAKAVEVLGGDGGKSAPRRGRSNEREREGNRESERRLSLGSHACNARARGGDDGLGGEMGRGRRIGPSKNIGSGVVQNY</sequence>
<dbReference type="EMBL" id="AP005730">
    <property type="protein sequence ID" value="BAD10607.1"/>
    <property type="molecule type" value="Genomic_DNA"/>
</dbReference>
<reference evidence="3" key="1">
    <citation type="journal article" date="2005" name="Nature">
        <title>The map-based sequence of the rice genome.</title>
        <authorList>
            <consortium name="International rice genome sequencing project (IRGSP)"/>
            <person name="Matsumoto T."/>
            <person name="Wu J."/>
            <person name="Kanamori H."/>
            <person name="Katayose Y."/>
            <person name="Fujisawa M."/>
            <person name="Namiki N."/>
            <person name="Mizuno H."/>
            <person name="Yamamoto K."/>
            <person name="Antonio B.A."/>
            <person name="Baba T."/>
            <person name="Sakata K."/>
            <person name="Nagamura Y."/>
            <person name="Aoki H."/>
            <person name="Arikawa K."/>
            <person name="Arita K."/>
            <person name="Bito T."/>
            <person name="Chiden Y."/>
            <person name="Fujitsuka N."/>
            <person name="Fukunaka R."/>
            <person name="Hamada M."/>
            <person name="Harada C."/>
            <person name="Hayashi A."/>
            <person name="Hijishita S."/>
            <person name="Honda M."/>
            <person name="Hosokawa S."/>
            <person name="Ichikawa Y."/>
            <person name="Idonuma A."/>
            <person name="Iijima M."/>
            <person name="Ikeda M."/>
            <person name="Ikeno M."/>
            <person name="Ito K."/>
            <person name="Ito S."/>
            <person name="Ito T."/>
            <person name="Ito Y."/>
            <person name="Ito Y."/>
            <person name="Iwabuchi A."/>
            <person name="Kamiya K."/>
            <person name="Karasawa W."/>
            <person name="Kurita K."/>
            <person name="Katagiri S."/>
            <person name="Kikuta A."/>
            <person name="Kobayashi H."/>
            <person name="Kobayashi N."/>
            <person name="Machita K."/>
            <person name="Maehara T."/>
            <person name="Masukawa M."/>
            <person name="Mizubayashi T."/>
            <person name="Mukai Y."/>
            <person name="Nagasaki H."/>
            <person name="Nagata Y."/>
            <person name="Naito S."/>
            <person name="Nakashima M."/>
            <person name="Nakama Y."/>
            <person name="Nakamichi Y."/>
            <person name="Nakamura M."/>
            <person name="Meguro A."/>
            <person name="Negishi M."/>
            <person name="Ohta I."/>
            <person name="Ohta T."/>
            <person name="Okamoto M."/>
            <person name="Ono N."/>
            <person name="Saji S."/>
            <person name="Sakaguchi M."/>
            <person name="Sakai K."/>
            <person name="Shibata M."/>
            <person name="Shimokawa T."/>
            <person name="Song J."/>
            <person name="Takazaki Y."/>
            <person name="Terasawa K."/>
            <person name="Tsugane M."/>
            <person name="Tsuji K."/>
            <person name="Ueda S."/>
            <person name="Waki K."/>
            <person name="Yamagata H."/>
            <person name="Yamamoto M."/>
            <person name="Yamamoto S."/>
            <person name="Yamane H."/>
            <person name="Yoshiki S."/>
            <person name="Yoshihara R."/>
            <person name="Yukawa K."/>
            <person name="Zhong H."/>
            <person name="Yano M."/>
            <person name="Yuan Q."/>
            <person name="Ouyang S."/>
            <person name="Liu J."/>
            <person name="Jones K.M."/>
            <person name="Gansberger K."/>
            <person name="Moffat K."/>
            <person name="Hill J."/>
            <person name="Bera J."/>
            <person name="Fadrosh D."/>
            <person name="Jin S."/>
            <person name="Johri S."/>
            <person name="Kim M."/>
            <person name="Overton L."/>
            <person name="Reardon M."/>
            <person name="Tsitrin T."/>
            <person name="Vuong H."/>
            <person name="Weaver B."/>
            <person name="Ciecko A."/>
            <person name="Tallon L."/>
            <person name="Jackson J."/>
            <person name="Pai G."/>
            <person name="Aken S.V."/>
            <person name="Utterback T."/>
            <person name="Reidmuller S."/>
            <person name="Feldblyum T."/>
            <person name="Hsiao J."/>
            <person name="Zismann V."/>
            <person name="Iobst S."/>
            <person name="de Vazeille A.R."/>
            <person name="Buell C.R."/>
            <person name="Ying K."/>
            <person name="Li Y."/>
            <person name="Lu T."/>
            <person name="Huang Y."/>
            <person name="Zhao Q."/>
            <person name="Feng Q."/>
            <person name="Zhang L."/>
            <person name="Zhu J."/>
            <person name="Weng Q."/>
            <person name="Mu J."/>
            <person name="Lu Y."/>
            <person name="Fan D."/>
            <person name="Liu Y."/>
            <person name="Guan J."/>
            <person name="Zhang Y."/>
            <person name="Yu S."/>
            <person name="Liu X."/>
            <person name="Zhang Y."/>
            <person name="Hong G."/>
            <person name="Han B."/>
            <person name="Choisne N."/>
            <person name="Demange N."/>
            <person name="Orjeda G."/>
            <person name="Samain S."/>
            <person name="Cattolico L."/>
            <person name="Pelletier E."/>
            <person name="Couloux A."/>
            <person name="Segurens B."/>
            <person name="Wincker P."/>
            <person name="D'Hont A."/>
            <person name="Scarpelli C."/>
            <person name="Weissenbach J."/>
            <person name="Salanoubat M."/>
            <person name="Quetier F."/>
            <person name="Yu Y."/>
            <person name="Kim H.R."/>
            <person name="Rambo T."/>
            <person name="Currie J."/>
            <person name="Collura K."/>
            <person name="Luo M."/>
            <person name="Yang T."/>
            <person name="Ammiraju J.S.S."/>
            <person name="Engler F."/>
            <person name="Soderlund C."/>
            <person name="Wing R.A."/>
            <person name="Palmer L.E."/>
            <person name="de la Bastide M."/>
            <person name="Spiegel L."/>
            <person name="Nascimento L."/>
            <person name="Zutavern T."/>
            <person name="O'Shaughnessy A."/>
            <person name="Dike S."/>
            <person name="Dedhia N."/>
            <person name="Preston R."/>
            <person name="Balija V."/>
            <person name="McCombie W.R."/>
            <person name="Chow T."/>
            <person name="Chen H."/>
            <person name="Chung M."/>
            <person name="Chen C."/>
            <person name="Shaw J."/>
            <person name="Wu H."/>
            <person name="Hsiao K."/>
            <person name="Chao Y."/>
            <person name="Chu M."/>
            <person name="Cheng C."/>
            <person name="Hour A."/>
            <person name="Lee P."/>
            <person name="Lin S."/>
            <person name="Lin Y."/>
            <person name="Liou J."/>
            <person name="Liu S."/>
            <person name="Hsing Y."/>
            <person name="Raghuvanshi S."/>
            <person name="Mohanty A."/>
            <person name="Bharti A.K."/>
            <person name="Gaur A."/>
            <person name="Gupta V."/>
            <person name="Kumar D."/>
            <person name="Ravi V."/>
            <person name="Vij S."/>
            <person name="Kapur A."/>
            <person name="Khurana P."/>
            <person name="Khurana P."/>
            <person name="Khurana J.P."/>
            <person name="Tyagi A.K."/>
            <person name="Gaikwad K."/>
            <person name="Singh A."/>
            <person name="Dalal V."/>
            <person name="Srivastava S."/>
            <person name="Dixit A."/>
            <person name="Pal A.K."/>
            <person name="Ghazi I.A."/>
            <person name="Yadav M."/>
            <person name="Pandit A."/>
            <person name="Bhargava A."/>
            <person name="Sureshbabu K."/>
            <person name="Batra K."/>
            <person name="Sharma T.R."/>
            <person name="Mohapatra T."/>
            <person name="Singh N.K."/>
            <person name="Messing J."/>
            <person name="Nelson A.B."/>
            <person name="Fuks G."/>
            <person name="Kavchok S."/>
            <person name="Keizer G."/>
            <person name="Linton E."/>
            <person name="Llaca V."/>
            <person name="Song R."/>
            <person name="Tanyolac B."/>
            <person name="Young S."/>
            <person name="Ho-Il K."/>
            <person name="Hahn J.H."/>
            <person name="Sangsakoo G."/>
            <person name="Vanavichit A."/>
            <person name="de Mattos Luiz.A.T."/>
            <person name="Zimmer P.D."/>
            <person name="Malone G."/>
            <person name="Dellagostin O."/>
            <person name="de Oliveira A.C."/>
            <person name="Bevan M."/>
            <person name="Bancroft I."/>
            <person name="Minx P."/>
            <person name="Cordum H."/>
            <person name="Wilson R."/>
            <person name="Cheng Z."/>
            <person name="Jin W."/>
            <person name="Jiang J."/>
            <person name="Leong S.A."/>
            <person name="Iwama H."/>
            <person name="Gojobori T."/>
            <person name="Itoh T."/>
            <person name="Niimura Y."/>
            <person name="Fujii Y."/>
            <person name="Habara T."/>
            <person name="Sakai H."/>
            <person name="Sato Y."/>
            <person name="Wilson G."/>
            <person name="Kumar K."/>
            <person name="McCouch S."/>
            <person name="Juretic N."/>
            <person name="Hoen D."/>
            <person name="Wright S."/>
            <person name="Bruskiewich R."/>
            <person name="Bureau T."/>
            <person name="Miyao A."/>
            <person name="Hirochika H."/>
            <person name="Nishikawa T."/>
            <person name="Kadowaki K."/>
            <person name="Sugiura M."/>
            <person name="Burr B."/>
            <person name="Sasaki T."/>
        </authorList>
    </citation>
    <scope>NUCLEOTIDE SEQUENCE [LARGE SCALE GENOMIC DNA]</scope>
    <source>
        <strain evidence="3">cv. Nipponbare</strain>
    </source>
</reference>
<name>Q6YX23_ORYSJ</name>
<accession>Q6YX23</accession>
<gene>
    <name evidence="2" type="primary">OSJNBa0073J19.38</name>
</gene>
<reference evidence="3" key="2">
    <citation type="journal article" date="2008" name="Nucleic Acids Res.">
        <title>The rice annotation project database (RAP-DB): 2008 update.</title>
        <authorList>
            <consortium name="The rice annotation project (RAP)"/>
        </authorList>
    </citation>
    <scope>GENOME REANNOTATION</scope>
    <source>
        <strain evidence="3">cv. Nipponbare</strain>
    </source>
</reference>
<dbReference type="Proteomes" id="UP000000763">
    <property type="component" value="Chromosome 8"/>
</dbReference>
<evidence type="ECO:0000256" key="1">
    <source>
        <dbReference type="SAM" id="MobiDB-lite"/>
    </source>
</evidence>
<evidence type="ECO:0000313" key="2">
    <source>
        <dbReference type="EMBL" id="BAD10607.1"/>
    </source>
</evidence>
<dbReference type="AlphaFoldDB" id="Q6YX23"/>
<evidence type="ECO:0000313" key="3">
    <source>
        <dbReference type="Proteomes" id="UP000000763"/>
    </source>
</evidence>
<feature type="compositionally biased region" description="Basic and acidic residues" evidence="1">
    <location>
        <begin position="90"/>
        <end position="106"/>
    </location>
</feature>
<organism evidence="2 3">
    <name type="scientific">Oryza sativa subsp. japonica</name>
    <name type="common">Rice</name>
    <dbReference type="NCBI Taxonomy" id="39947"/>
    <lineage>
        <taxon>Eukaryota</taxon>
        <taxon>Viridiplantae</taxon>
        <taxon>Streptophyta</taxon>
        <taxon>Embryophyta</taxon>
        <taxon>Tracheophyta</taxon>
        <taxon>Spermatophyta</taxon>
        <taxon>Magnoliopsida</taxon>
        <taxon>Liliopsida</taxon>
        <taxon>Poales</taxon>
        <taxon>Poaceae</taxon>
        <taxon>BOP clade</taxon>
        <taxon>Oryzoideae</taxon>
        <taxon>Oryzeae</taxon>
        <taxon>Oryzinae</taxon>
        <taxon>Oryza</taxon>
        <taxon>Oryza sativa</taxon>
    </lineage>
</organism>
<protein>
    <submittedName>
        <fullName evidence="2">Uncharacterized protein</fullName>
    </submittedName>
</protein>
<feature type="region of interest" description="Disordered" evidence="1">
    <location>
        <begin position="77"/>
        <end position="148"/>
    </location>
</feature>
<proteinExistence type="predicted"/>